<dbReference type="InterPro" id="IPR029063">
    <property type="entry name" value="SAM-dependent_MTases_sf"/>
</dbReference>
<protein>
    <submittedName>
        <fullName evidence="2">Class I SAM-dependent methyltransferase</fullName>
    </submittedName>
</protein>
<dbReference type="PANTHER" id="PTHR42912:SF80">
    <property type="entry name" value="METHYLTRANSFERASE DOMAIN-CONTAINING PROTEIN"/>
    <property type="match status" value="1"/>
</dbReference>
<evidence type="ECO:0000313" key="2">
    <source>
        <dbReference type="EMBL" id="XBT81161.1"/>
    </source>
</evidence>
<sequence>MNAQQSAAPWRTLTAPQRDRWATVLSHVTTAIPAGTAYVLVDGHGDEAALLADRLAAALLDAGRPRIRLTRAICAGPADLRGGLTPGSVVIAAGPAWRAHLPTGHWHLTIWVRGASQVRGHRDRSGSADIVVDLHDPAWPVIRHVGAWFAHTDAWYRTETQALFAARAAAWDTGSGDDLAAYAAAVTEAAIPAGASAIDVGCGTGRALPALRDAVGPTGTVLGVDLTPAMIDIARPRARAADAALALADVRRLPLPGRAVDAVFAAGLLMHLPDVDAGLRELARVTRPGGRLVLFHPSGRDDLAAGGGRGAHPGDPLAETPLRLAAHRTGWHLTGYDDLPHRFLALATRR</sequence>
<dbReference type="GO" id="GO:0008757">
    <property type="term" value="F:S-adenosylmethionine-dependent methyltransferase activity"/>
    <property type="evidence" value="ECO:0007669"/>
    <property type="project" value="InterPro"/>
</dbReference>
<dbReference type="SUPFAM" id="SSF53335">
    <property type="entry name" value="S-adenosyl-L-methionine-dependent methyltransferases"/>
    <property type="match status" value="1"/>
</dbReference>
<dbReference type="Pfam" id="PF08241">
    <property type="entry name" value="Methyltransf_11"/>
    <property type="match status" value="1"/>
</dbReference>
<dbReference type="EMBL" id="CP157974">
    <property type="protein sequence ID" value="XBT81161.1"/>
    <property type="molecule type" value="Genomic_DNA"/>
</dbReference>
<dbReference type="RefSeq" id="WP_349877577.1">
    <property type="nucleotide sequence ID" value="NZ_CP157974.1"/>
</dbReference>
<dbReference type="GO" id="GO:0032259">
    <property type="term" value="P:methylation"/>
    <property type="evidence" value="ECO:0007669"/>
    <property type="project" value="UniProtKB-KW"/>
</dbReference>
<dbReference type="AlphaFoldDB" id="A0AAU7QY18"/>
<dbReference type="CDD" id="cd02440">
    <property type="entry name" value="AdoMet_MTases"/>
    <property type="match status" value="1"/>
</dbReference>
<dbReference type="InterPro" id="IPR050508">
    <property type="entry name" value="Methyltransf_Superfamily"/>
</dbReference>
<proteinExistence type="predicted"/>
<dbReference type="InterPro" id="IPR013216">
    <property type="entry name" value="Methyltransf_11"/>
</dbReference>
<dbReference type="Gene3D" id="3.40.50.150">
    <property type="entry name" value="Vaccinia Virus protein VP39"/>
    <property type="match status" value="1"/>
</dbReference>
<keyword evidence="2" id="KW-0808">Transferase</keyword>
<name>A0AAU7QY18_9ACTN</name>
<keyword evidence="2" id="KW-0489">Methyltransferase</keyword>
<organism evidence="2">
    <name type="scientific">Micromonospora sp. HUAS YX12</name>
    <dbReference type="NCBI Taxonomy" id="3156396"/>
    <lineage>
        <taxon>Bacteria</taxon>
        <taxon>Bacillati</taxon>
        <taxon>Actinomycetota</taxon>
        <taxon>Actinomycetes</taxon>
        <taxon>Micromonosporales</taxon>
        <taxon>Micromonosporaceae</taxon>
        <taxon>Micromonospora</taxon>
    </lineage>
</organism>
<evidence type="ECO:0000259" key="1">
    <source>
        <dbReference type="Pfam" id="PF08241"/>
    </source>
</evidence>
<feature type="domain" description="Methyltransferase type 11" evidence="1">
    <location>
        <begin position="198"/>
        <end position="294"/>
    </location>
</feature>
<accession>A0AAU7QY18</accession>
<reference evidence="2" key="1">
    <citation type="submission" date="2024-06" db="EMBL/GenBank/DDBJ databases">
        <title>Micromonospora sp. strain HUAS YX12 genome sequences.</title>
        <authorList>
            <person name="Mo P."/>
        </authorList>
    </citation>
    <scope>NUCLEOTIDE SEQUENCE</scope>
    <source>
        <strain evidence="2">HUAS YX12</strain>
    </source>
</reference>
<dbReference type="PANTHER" id="PTHR42912">
    <property type="entry name" value="METHYLTRANSFERASE"/>
    <property type="match status" value="1"/>
</dbReference>
<gene>
    <name evidence="2" type="ORF">ABIH81_26470</name>
</gene>